<dbReference type="Gene3D" id="3.40.50.11350">
    <property type="match status" value="1"/>
</dbReference>
<gene>
    <name evidence="1" type="ORF">DFH07DRAFT_975793</name>
</gene>
<feature type="non-terminal residue" evidence="1">
    <location>
        <position position="1"/>
    </location>
</feature>
<proteinExistence type="predicted"/>
<dbReference type="Proteomes" id="UP001215280">
    <property type="component" value="Unassembled WGS sequence"/>
</dbReference>
<accession>A0AAD7KGP2</accession>
<dbReference type="CDD" id="cd11296">
    <property type="entry name" value="O-FucT_like"/>
    <property type="match status" value="1"/>
</dbReference>
<comment type="caution">
    <text evidence="1">The sequence shown here is derived from an EMBL/GenBank/DDBJ whole genome shotgun (WGS) entry which is preliminary data.</text>
</comment>
<evidence type="ECO:0000313" key="1">
    <source>
        <dbReference type="EMBL" id="KAJ7785211.1"/>
    </source>
</evidence>
<name>A0AAD7KGP2_9AGAR</name>
<dbReference type="EMBL" id="JARJLG010000001">
    <property type="protein sequence ID" value="KAJ7785211.1"/>
    <property type="molecule type" value="Genomic_DNA"/>
</dbReference>
<evidence type="ECO:0000313" key="2">
    <source>
        <dbReference type="Proteomes" id="UP001215280"/>
    </source>
</evidence>
<dbReference type="AlphaFoldDB" id="A0AAD7KGP2"/>
<keyword evidence="2" id="KW-1185">Reference proteome</keyword>
<organism evidence="1 2">
    <name type="scientific">Mycena maculata</name>
    <dbReference type="NCBI Taxonomy" id="230809"/>
    <lineage>
        <taxon>Eukaryota</taxon>
        <taxon>Fungi</taxon>
        <taxon>Dikarya</taxon>
        <taxon>Basidiomycota</taxon>
        <taxon>Agaricomycotina</taxon>
        <taxon>Agaricomycetes</taxon>
        <taxon>Agaricomycetidae</taxon>
        <taxon>Agaricales</taxon>
        <taxon>Marasmiineae</taxon>
        <taxon>Mycenaceae</taxon>
        <taxon>Mycena</taxon>
    </lineage>
</organism>
<sequence>PPLYEEYRELERNLPQHNLSLPYPEGTHAKFLWAANHGDHFGWGNYMEEMILDAFLAYSAHRAYVFDNYTWDREGPEITDWYGKPIPARIPLSVFISGPIIGGPMRSPDVPRAVSREYFFSVCPESERVVLDTRTVQNTLTKDATLSEIVDRWVTTLDLIDSPCVELARSSPPLFSYELTNTIRVLDGFPALSQSPILSDFGWSPLILGAFTDNFKYFGPPSALEASSAPLKGLLALHVRRGDYELWCQSAYNNSMPFTGFNSFPALPDKYVAPDAPGSGTTPEETRRRCWPSTDEIVERVRAVAAPHTTRVYVMTNAPRPWLADLKRALLEARPWADGVGTSRDLELSWEAKFVAEAVDMYVGQRAEQFIGNGFSSLTSNVVLLRMHNPELDPLDTHFW</sequence>
<reference evidence="1" key="1">
    <citation type="submission" date="2023-03" db="EMBL/GenBank/DDBJ databases">
        <title>Massive genome expansion in bonnet fungi (Mycena s.s.) driven by repeated elements and novel gene families across ecological guilds.</title>
        <authorList>
            <consortium name="Lawrence Berkeley National Laboratory"/>
            <person name="Harder C.B."/>
            <person name="Miyauchi S."/>
            <person name="Viragh M."/>
            <person name="Kuo A."/>
            <person name="Thoen E."/>
            <person name="Andreopoulos B."/>
            <person name="Lu D."/>
            <person name="Skrede I."/>
            <person name="Drula E."/>
            <person name="Henrissat B."/>
            <person name="Morin E."/>
            <person name="Kohler A."/>
            <person name="Barry K."/>
            <person name="LaButti K."/>
            <person name="Morin E."/>
            <person name="Salamov A."/>
            <person name="Lipzen A."/>
            <person name="Mereny Z."/>
            <person name="Hegedus B."/>
            <person name="Baldrian P."/>
            <person name="Stursova M."/>
            <person name="Weitz H."/>
            <person name="Taylor A."/>
            <person name="Grigoriev I.V."/>
            <person name="Nagy L.G."/>
            <person name="Martin F."/>
            <person name="Kauserud H."/>
        </authorList>
    </citation>
    <scope>NUCLEOTIDE SEQUENCE</scope>
    <source>
        <strain evidence="1">CBHHK188m</strain>
    </source>
</reference>
<protein>
    <submittedName>
        <fullName evidence="1">Uncharacterized protein</fullName>
    </submittedName>
</protein>